<reference evidence="1 2" key="1">
    <citation type="submission" date="2018-06" db="EMBL/GenBank/DDBJ databases">
        <title>Azoarcus communis strain SWub3 genome.</title>
        <authorList>
            <person name="Zorraquino Salvo V."/>
            <person name="Toubiana D."/>
            <person name="Blumwald E."/>
        </authorList>
    </citation>
    <scope>NUCLEOTIDE SEQUENCE [LARGE SCALE GENOMIC DNA]</scope>
    <source>
        <strain evidence="1 2">SWub3</strain>
    </source>
</reference>
<keyword evidence="2" id="KW-1185">Reference proteome</keyword>
<sequence length="85" mass="9296">MKHPNTDPLAALKNVDWLISNGGEISLGAVGPVECAAVARDESDCLAMLQRRDGESLYQLLTRLDAAIARAWDEGEFTDEINPNR</sequence>
<proteinExistence type="predicted"/>
<name>A0A323UMY7_9RHOO</name>
<dbReference type="RefSeq" id="WP_110530192.1">
    <property type="nucleotide sequence ID" value="NZ_QKOE01000036.1"/>
</dbReference>
<protein>
    <submittedName>
        <fullName evidence="1">Uncharacterized protein</fullName>
    </submittedName>
</protein>
<gene>
    <name evidence="1" type="ORF">DNK49_22295</name>
</gene>
<evidence type="ECO:0000313" key="2">
    <source>
        <dbReference type="Proteomes" id="UP000248259"/>
    </source>
</evidence>
<evidence type="ECO:0000313" key="1">
    <source>
        <dbReference type="EMBL" id="PZA14362.1"/>
    </source>
</evidence>
<organism evidence="1 2">
    <name type="scientific">Parazoarcus communis SWub3 = DSM 12120</name>
    <dbReference type="NCBI Taxonomy" id="1121029"/>
    <lineage>
        <taxon>Bacteria</taxon>
        <taxon>Pseudomonadati</taxon>
        <taxon>Pseudomonadota</taxon>
        <taxon>Betaproteobacteria</taxon>
        <taxon>Rhodocyclales</taxon>
        <taxon>Zoogloeaceae</taxon>
        <taxon>Parazoarcus</taxon>
    </lineage>
</organism>
<dbReference type="OrthoDB" id="8854303at2"/>
<dbReference type="EMBL" id="QKOE01000036">
    <property type="protein sequence ID" value="PZA14362.1"/>
    <property type="molecule type" value="Genomic_DNA"/>
</dbReference>
<comment type="caution">
    <text evidence="1">The sequence shown here is derived from an EMBL/GenBank/DDBJ whole genome shotgun (WGS) entry which is preliminary data.</text>
</comment>
<dbReference type="Proteomes" id="UP000248259">
    <property type="component" value="Unassembled WGS sequence"/>
</dbReference>
<dbReference type="AlphaFoldDB" id="A0A323UMY7"/>
<accession>A0A323UMY7</accession>